<evidence type="ECO:0000313" key="1">
    <source>
        <dbReference type="EMBL" id="PHN07045.1"/>
    </source>
</evidence>
<keyword evidence="2" id="KW-1185">Reference proteome</keyword>
<proteinExistence type="predicted"/>
<sequence>MIFTGIDQQTVELSITNYEFPDINNHWDANWLLVYLKVQSKLGNWQTIDPSLTTWELQELIEWFLDLADDQKPELNPMEFTEPNLSFHHLYALDNKKIIRIRFELESRPQSASDDREYFVDCDLTNSDLQEIAEELTKELARFPKRPL</sequence>
<dbReference type="AlphaFoldDB" id="A0A2D0NEY7"/>
<dbReference type="InterPro" id="IPR056510">
    <property type="entry name" value="WapI"/>
</dbReference>
<name>A0A2D0NEY7_FLAN2</name>
<evidence type="ECO:0000313" key="2">
    <source>
        <dbReference type="Proteomes" id="UP000223913"/>
    </source>
</evidence>
<accession>A0A2D0NEY7</accession>
<reference evidence="1 2" key="1">
    <citation type="submission" date="2017-10" db="EMBL/GenBank/DDBJ databases">
        <title>The draft genome sequence of Lewinella nigricans NBRC 102662.</title>
        <authorList>
            <person name="Wang K."/>
        </authorList>
    </citation>
    <scope>NUCLEOTIDE SEQUENCE [LARGE SCALE GENOMIC DNA]</scope>
    <source>
        <strain evidence="1 2">NBRC 102662</strain>
    </source>
</reference>
<dbReference type="OrthoDB" id="7210783at2"/>
<gene>
    <name evidence="1" type="ORF">CRP01_08550</name>
</gene>
<organism evidence="1 2">
    <name type="scientific">Flavilitoribacter nigricans (strain ATCC 23147 / DSM 23189 / NBRC 102662 / NCIMB 1420 / SS-2)</name>
    <name type="common">Lewinella nigricans</name>
    <dbReference type="NCBI Taxonomy" id="1122177"/>
    <lineage>
        <taxon>Bacteria</taxon>
        <taxon>Pseudomonadati</taxon>
        <taxon>Bacteroidota</taxon>
        <taxon>Saprospiria</taxon>
        <taxon>Saprospirales</taxon>
        <taxon>Lewinellaceae</taxon>
        <taxon>Flavilitoribacter</taxon>
    </lineage>
</organism>
<dbReference type="Pfam" id="PF24716">
    <property type="entry name" value="WapI"/>
    <property type="match status" value="1"/>
</dbReference>
<dbReference type="EMBL" id="PDUD01000012">
    <property type="protein sequence ID" value="PHN07045.1"/>
    <property type="molecule type" value="Genomic_DNA"/>
</dbReference>
<comment type="caution">
    <text evidence="1">The sequence shown here is derived from an EMBL/GenBank/DDBJ whole genome shotgun (WGS) entry which is preliminary data.</text>
</comment>
<dbReference type="Proteomes" id="UP000223913">
    <property type="component" value="Unassembled WGS sequence"/>
</dbReference>
<protein>
    <submittedName>
        <fullName evidence="1">Uncharacterized protein</fullName>
    </submittedName>
</protein>